<feature type="transmembrane region" description="Helical" evidence="1">
    <location>
        <begin position="148"/>
        <end position="166"/>
    </location>
</feature>
<dbReference type="HOGENOM" id="CLU_1592690_0_0_3"/>
<gene>
    <name evidence="2" type="ORF">Mic7113_2183</name>
</gene>
<protein>
    <submittedName>
        <fullName evidence="2">Uncharacterized protein</fullName>
    </submittedName>
</protein>
<keyword evidence="3" id="KW-1185">Reference proteome</keyword>
<dbReference type="EMBL" id="CP003630">
    <property type="protein sequence ID" value="AFZ17998.1"/>
    <property type="molecule type" value="Genomic_DNA"/>
</dbReference>
<accession>K9WCN2</accession>
<sequence length="167" mass="18801">MLISLLMSLLLLVHGLLIALLDIIDYRQIKRDNKFLIVELIGGGLLVLAWLLIVAYVRFDLPSIVSLLGGFWLAVSATLVLSLVAIVKAIQAFKNKHNWVVSTVGVLLNLLALIIYLIFALWFSWLVLMMLLVQRGENIHPSKKVKKLTVQTFFPFASCLISYAFLH</sequence>
<organism evidence="2 3">
    <name type="scientific">Allocoleopsis franciscana PCC 7113</name>
    <dbReference type="NCBI Taxonomy" id="1173027"/>
    <lineage>
        <taxon>Bacteria</taxon>
        <taxon>Bacillati</taxon>
        <taxon>Cyanobacteriota</taxon>
        <taxon>Cyanophyceae</taxon>
        <taxon>Coleofasciculales</taxon>
        <taxon>Coleofasciculaceae</taxon>
        <taxon>Allocoleopsis</taxon>
        <taxon>Allocoleopsis franciscana</taxon>
    </lineage>
</organism>
<keyword evidence="1" id="KW-0812">Transmembrane</keyword>
<dbReference type="KEGG" id="mic:Mic7113_2183"/>
<keyword evidence="1" id="KW-1133">Transmembrane helix</keyword>
<feature type="transmembrane region" description="Helical" evidence="1">
    <location>
        <begin position="99"/>
        <end position="128"/>
    </location>
</feature>
<dbReference type="Proteomes" id="UP000010471">
    <property type="component" value="Chromosome"/>
</dbReference>
<evidence type="ECO:0000256" key="1">
    <source>
        <dbReference type="SAM" id="Phobius"/>
    </source>
</evidence>
<dbReference type="RefSeq" id="WP_015182150.1">
    <property type="nucleotide sequence ID" value="NC_019738.1"/>
</dbReference>
<name>K9WCN2_9CYAN</name>
<evidence type="ECO:0000313" key="3">
    <source>
        <dbReference type="Proteomes" id="UP000010471"/>
    </source>
</evidence>
<evidence type="ECO:0000313" key="2">
    <source>
        <dbReference type="EMBL" id="AFZ17998.1"/>
    </source>
</evidence>
<reference evidence="2 3" key="1">
    <citation type="submission" date="2012-06" db="EMBL/GenBank/DDBJ databases">
        <title>Finished chromosome of genome of Microcoleus sp. PCC 7113.</title>
        <authorList>
            <consortium name="US DOE Joint Genome Institute"/>
            <person name="Gugger M."/>
            <person name="Coursin T."/>
            <person name="Rippka R."/>
            <person name="Tandeau De Marsac N."/>
            <person name="Huntemann M."/>
            <person name="Wei C.-L."/>
            <person name="Han J."/>
            <person name="Detter J.C."/>
            <person name="Han C."/>
            <person name="Tapia R."/>
            <person name="Chen A."/>
            <person name="Kyrpides N."/>
            <person name="Mavromatis K."/>
            <person name="Markowitz V."/>
            <person name="Szeto E."/>
            <person name="Ivanova N."/>
            <person name="Pagani I."/>
            <person name="Pati A."/>
            <person name="Goodwin L."/>
            <person name="Nordberg H.P."/>
            <person name="Cantor M.N."/>
            <person name="Hua S.X."/>
            <person name="Woyke T."/>
            <person name="Kerfeld C.A."/>
        </authorList>
    </citation>
    <scope>NUCLEOTIDE SEQUENCE [LARGE SCALE GENOMIC DNA]</scope>
    <source>
        <strain evidence="2 3">PCC 7113</strain>
    </source>
</reference>
<feature type="transmembrane region" description="Helical" evidence="1">
    <location>
        <begin position="36"/>
        <end position="57"/>
    </location>
</feature>
<feature type="transmembrane region" description="Helical" evidence="1">
    <location>
        <begin position="6"/>
        <end position="24"/>
    </location>
</feature>
<feature type="transmembrane region" description="Helical" evidence="1">
    <location>
        <begin position="63"/>
        <end position="87"/>
    </location>
</feature>
<dbReference type="AlphaFoldDB" id="K9WCN2"/>
<proteinExistence type="predicted"/>
<keyword evidence="1" id="KW-0472">Membrane</keyword>